<accession>A0A8T9QFT5</accession>
<evidence type="ECO:0000313" key="1">
    <source>
        <dbReference type="EMBL" id="UOQ74419.1"/>
    </source>
</evidence>
<sequence>MRLAIMQPYLFPYLGYFQLLGAVDRFVMYDDVQFMLQGWINRNNILVGGKPLLFTLPLEGSSANRTIRETTVHTRLFPAWATKFLRTLQQNYSKAPHLAPVLDMVSQVFDQAAGKSIADVSLESIRQVHRYLGLPSEIVPTSAVYQNAHLSGPTRVLDICRQEKATQYINPINGRSLYTESAFDDAGVKLNFLQMENVPYKQLKGDFVPSLSVLDALMFNEPAAVHELLQAYTLV</sequence>
<gene>
    <name evidence="1" type="ORF">MUN79_11380</name>
</gene>
<protein>
    <submittedName>
        <fullName evidence="1">WbqC family protein</fullName>
    </submittedName>
</protein>
<dbReference type="RefSeq" id="WP_244677759.1">
    <property type="nucleotide sequence ID" value="NZ_CP095046.1"/>
</dbReference>
<organism evidence="1 2">
    <name type="scientific">Hymenobacter cellulosilyticus</name>
    <dbReference type="NCBI Taxonomy" id="2932248"/>
    <lineage>
        <taxon>Bacteria</taxon>
        <taxon>Pseudomonadati</taxon>
        <taxon>Bacteroidota</taxon>
        <taxon>Cytophagia</taxon>
        <taxon>Cytophagales</taxon>
        <taxon>Hymenobacteraceae</taxon>
        <taxon>Hymenobacter</taxon>
    </lineage>
</organism>
<dbReference type="Proteomes" id="UP000831796">
    <property type="component" value="Chromosome"/>
</dbReference>
<dbReference type="Pfam" id="PF08889">
    <property type="entry name" value="WbqC"/>
    <property type="match status" value="1"/>
</dbReference>
<reference evidence="1" key="1">
    <citation type="submission" date="2022-04" db="EMBL/GenBank/DDBJ databases">
        <title>Hymenobacter sp. isolated from the air.</title>
        <authorList>
            <person name="Won M."/>
            <person name="Lee C.-M."/>
            <person name="Woen H.-Y."/>
            <person name="Kwon S.-W."/>
        </authorList>
    </citation>
    <scope>NUCLEOTIDE SEQUENCE</scope>
    <source>
        <strain evidence="1">5116S-3</strain>
    </source>
</reference>
<evidence type="ECO:0000313" key="2">
    <source>
        <dbReference type="Proteomes" id="UP000831796"/>
    </source>
</evidence>
<dbReference type="AlphaFoldDB" id="A0A8T9QFT5"/>
<dbReference type="EMBL" id="CP095046">
    <property type="protein sequence ID" value="UOQ74419.1"/>
    <property type="molecule type" value="Genomic_DNA"/>
</dbReference>
<dbReference type="InterPro" id="IPR014985">
    <property type="entry name" value="WbqC"/>
</dbReference>
<proteinExistence type="predicted"/>
<name>A0A8T9QFT5_9BACT</name>
<dbReference type="KEGG" id="hcu:MUN79_11380"/>
<keyword evidence="2" id="KW-1185">Reference proteome</keyword>